<dbReference type="GO" id="GO:0003676">
    <property type="term" value="F:nucleic acid binding"/>
    <property type="evidence" value="ECO:0007669"/>
    <property type="project" value="InterPro"/>
</dbReference>
<dbReference type="EMBL" id="CP009356">
    <property type="protein sequence ID" value="AIW17173.1"/>
    <property type="molecule type" value="Genomic_DNA"/>
</dbReference>
<dbReference type="Gene3D" id="1.10.30.50">
    <property type="match status" value="1"/>
</dbReference>
<evidence type="ECO:0000259" key="1">
    <source>
        <dbReference type="Pfam" id="PF01844"/>
    </source>
</evidence>
<dbReference type="GO" id="GO:0008270">
    <property type="term" value="F:zinc ion binding"/>
    <property type="evidence" value="ECO:0007669"/>
    <property type="project" value="InterPro"/>
</dbReference>
<feature type="domain" description="HNH" evidence="1">
    <location>
        <begin position="59"/>
        <end position="108"/>
    </location>
</feature>
<dbReference type="GeneID" id="23447818"/>
<dbReference type="Proteomes" id="UP000003836">
    <property type="component" value="Unassembled WGS sequence"/>
</dbReference>
<evidence type="ECO:0000313" key="5">
    <source>
        <dbReference type="Proteomes" id="UP000030071"/>
    </source>
</evidence>
<reference evidence="2 5" key="3">
    <citation type="submission" date="2014-08" db="EMBL/GenBank/DDBJ databases">
        <title>First Complete Genome Sequence of the Shellfish Pathogen Vibrio tubiashii.</title>
        <authorList>
            <person name="Richards G.P."/>
            <person name="Needleman D.S."/>
            <person name="Watson M.A."/>
            <person name="Bono J.L."/>
        </authorList>
    </citation>
    <scope>NUCLEOTIDE SEQUENCE [LARGE SCALE GENOMIC DNA]</scope>
    <source>
        <strain evidence="2 5">ATCC 19109</strain>
        <plasmid evidence="2">p251</plasmid>
        <plasmid evidence="5">Plasmid p251</plasmid>
    </source>
</reference>
<dbReference type="EMBL" id="AFWI01000112">
    <property type="protein sequence ID" value="EGU56473.1"/>
    <property type="molecule type" value="Genomic_DNA"/>
</dbReference>
<proteinExistence type="predicted"/>
<gene>
    <name evidence="2" type="ORF">IX91_24145</name>
    <name evidence="3" type="ORF">VITU9109_17303</name>
</gene>
<evidence type="ECO:0000313" key="2">
    <source>
        <dbReference type="EMBL" id="AIW17173.1"/>
    </source>
</evidence>
<evidence type="ECO:0000313" key="3">
    <source>
        <dbReference type="EMBL" id="EGU56473.1"/>
    </source>
</evidence>
<dbReference type="RefSeq" id="WP_004744191.1">
    <property type="nucleotide sequence ID" value="NZ_AFWI01000112.1"/>
</dbReference>
<dbReference type="HOGENOM" id="CLU_071576_3_1_6"/>
<dbReference type="KEGG" id="vtu:IX91_24145"/>
<keyword evidence="2" id="KW-0614">Plasmid</keyword>
<name>F9T3V8_9VIBR</name>
<organism evidence="2 5">
    <name type="scientific">Vibrio tubiashii ATCC 19109</name>
    <dbReference type="NCBI Taxonomy" id="1051646"/>
    <lineage>
        <taxon>Bacteria</taxon>
        <taxon>Pseudomonadati</taxon>
        <taxon>Pseudomonadota</taxon>
        <taxon>Gammaproteobacteria</taxon>
        <taxon>Vibrionales</taxon>
        <taxon>Vibrionaceae</taxon>
        <taxon>Vibrio</taxon>
        <taxon>Vibrio oreintalis group</taxon>
    </lineage>
</organism>
<keyword evidence="4" id="KW-1185">Reference proteome</keyword>
<protein>
    <recommendedName>
        <fullName evidence="1">HNH domain-containing protein</fullName>
    </recommendedName>
</protein>
<dbReference type="GO" id="GO:0004519">
    <property type="term" value="F:endonuclease activity"/>
    <property type="evidence" value="ECO:0007669"/>
    <property type="project" value="InterPro"/>
</dbReference>
<accession>F9T3V8</accession>
<dbReference type="PATRIC" id="fig|1051646.9.peg.4916"/>
<dbReference type="AlphaFoldDB" id="F9T3V8"/>
<dbReference type="Proteomes" id="UP000030071">
    <property type="component" value="Plasmid p251"/>
</dbReference>
<dbReference type="CDD" id="cd00085">
    <property type="entry name" value="HNHc"/>
    <property type="match status" value="1"/>
</dbReference>
<reference evidence="3" key="1">
    <citation type="submission" date="2011-08" db="EMBL/GenBank/DDBJ databases">
        <authorList>
            <person name="Hoffman M."/>
            <person name="Strain E.A."/>
            <person name="Brown E."/>
            <person name="Allard M.W."/>
        </authorList>
    </citation>
    <scope>NUCLEOTIDE SEQUENCE</scope>
    <source>
        <strain evidence="3">ATCC 19109</strain>
    </source>
</reference>
<evidence type="ECO:0000313" key="4">
    <source>
        <dbReference type="Proteomes" id="UP000003836"/>
    </source>
</evidence>
<dbReference type="Pfam" id="PF01844">
    <property type="entry name" value="HNH"/>
    <property type="match status" value="1"/>
</dbReference>
<reference evidence="3 4" key="2">
    <citation type="journal article" date="2012" name="Int. J. Syst. Evol. Microbiol.">
        <title>Vibrio caribbeanicus sp. nov., isolated from the marine sponge Scleritoderma cyanea.</title>
        <authorList>
            <person name="Hoffmann M."/>
            <person name="Monday S.R."/>
            <person name="Allard M.W."/>
            <person name="Strain E.A."/>
            <person name="Whittaker P."/>
            <person name="Naum M."/>
            <person name="McCarthy P.J."/>
            <person name="Lopez J.V."/>
            <person name="Fischer M."/>
            <person name="Brown E.W."/>
        </authorList>
    </citation>
    <scope>NUCLEOTIDE SEQUENCE [LARGE SCALE GENOMIC DNA]</scope>
    <source>
        <strain evidence="3 4">ATCC 19109</strain>
    </source>
</reference>
<sequence length="219" mass="25036">MIKISKTQKPQILQDNADTWKKELMEYVSKGEKVPKSLSNKYNDCTVKDALKTESSAKCMYCESVVKHVAHEHIEHIKPKSVKKYPSLTFEWSNLGLACPICNMNKSDIYDDQIPFINPYIDNPSDFFVAAGPCVFSKPGERRAELTEKIIKLNRAELIEQRLERIDYLRELVDKYNKEANSTLKSMLLNEINIELGSNKPYTFVSNALVKIVDSALVV</sequence>
<dbReference type="InterPro" id="IPR003615">
    <property type="entry name" value="HNH_nuc"/>
</dbReference>
<geneLocation type="plasmid" evidence="2 5">
    <name>p251</name>
</geneLocation>
<dbReference type="InterPro" id="IPR002711">
    <property type="entry name" value="HNH"/>
</dbReference>
<dbReference type="eggNOG" id="COG1403">
    <property type="taxonomic scope" value="Bacteria"/>
</dbReference>